<accession>A0A4Q9M8N6</accession>
<name>A0A4Q9M8N6_9APHY</name>
<dbReference type="AlphaFoldDB" id="A0A4Q9M8N6"/>
<evidence type="ECO:0000256" key="1">
    <source>
        <dbReference type="SAM" id="Coils"/>
    </source>
</evidence>
<feature type="region of interest" description="Disordered" evidence="2">
    <location>
        <begin position="83"/>
        <end position="160"/>
    </location>
</feature>
<reference evidence="3" key="1">
    <citation type="submission" date="2019-01" db="EMBL/GenBank/DDBJ databases">
        <title>Draft genome sequences of three monokaryotic isolates of the white-rot basidiomycete fungus Dichomitus squalens.</title>
        <authorList>
            <consortium name="DOE Joint Genome Institute"/>
            <person name="Lopez S.C."/>
            <person name="Andreopoulos B."/>
            <person name="Pangilinan J."/>
            <person name="Lipzen A."/>
            <person name="Riley R."/>
            <person name="Ahrendt S."/>
            <person name="Ng V."/>
            <person name="Barry K."/>
            <person name="Daum C."/>
            <person name="Grigoriev I.V."/>
            <person name="Hilden K.S."/>
            <person name="Makela M.R."/>
            <person name="de Vries R.P."/>
        </authorList>
    </citation>
    <scope>NUCLEOTIDE SEQUENCE [LARGE SCALE GENOMIC DNA]</scope>
    <source>
        <strain evidence="3">OM18370.1</strain>
    </source>
</reference>
<evidence type="ECO:0000313" key="3">
    <source>
        <dbReference type="EMBL" id="TBU23349.1"/>
    </source>
</evidence>
<proteinExistence type="predicted"/>
<evidence type="ECO:0000256" key="2">
    <source>
        <dbReference type="SAM" id="MobiDB-lite"/>
    </source>
</evidence>
<organism evidence="3">
    <name type="scientific">Dichomitus squalens</name>
    <dbReference type="NCBI Taxonomy" id="114155"/>
    <lineage>
        <taxon>Eukaryota</taxon>
        <taxon>Fungi</taxon>
        <taxon>Dikarya</taxon>
        <taxon>Basidiomycota</taxon>
        <taxon>Agaricomycotina</taxon>
        <taxon>Agaricomycetes</taxon>
        <taxon>Polyporales</taxon>
        <taxon>Polyporaceae</taxon>
        <taxon>Dichomitus</taxon>
    </lineage>
</organism>
<feature type="compositionally biased region" description="Polar residues" evidence="2">
    <location>
        <begin position="123"/>
        <end position="135"/>
    </location>
</feature>
<dbReference type="EMBL" id="ML143507">
    <property type="protein sequence ID" value="TBU23349.1"/>
    <property type="molecule type" value="Genomic_DNA"/>
</dbReference>
<protein>
    <submittedName>
        <fullName evidence="3">Uncharacterized protein</fullName>
    </submittedName>
</protein>
<gene>
    <name evidence="3" type="ORF">BD311DRAFT_810794</name>
</gene>
<dbReference type="Proteomes" id="UP000292957">
    <property type="component" value="Unassembled WGS sequence"/>
</dbReference>
<feature type="coiled-coil region" evidence="1">
    <location>
        <begin position="1"/>
        <end position="49"/>
    </location>
</feature>
<keyword evidence="1" id="KW-0175">Coiled coil</keyword>
<sequence>MADHSDEVRELKIKLQLYEAEFAAQAAEIQKLRQENVGLKAKVAYMEQKREQQHISLAEGSVSMNGENRAPAAQFVSLAAVPSNAARKPAEPKMTTPPLSAAGSANQPLFIPHSDESLEVMRISSQSVQPRTTGLSKRRETSPQPESMPYFFSSSREAKG</sequence>